<comment type="caution">
    <text evidence="1">The sequence shown here is derived from an EMBL/GenBank/DDBJ whole genome shotgun (WGS) entry which is preliminary data.</text>
</comment>
<organism evidence="1 2">
    <name type="scientific">Prolixibacter denitrificans</name>
    <dbReference type="NCBI Taxonomy" id="1541063"/>
    <lineage>
        <taxon>Bacteria</taxon>
        <taxon>Pseudomonadati</taxon>
        <taxon>Bacteroidota</taxon>
        <taxon>Bacteroidia</taxon>
        <taxon>Marinilabiliales</taxon>
        <taxon>Prolixibacteraceae</taxon>
        <taxon>Prolixibacter</taxon>
    </lineage>
</organism>
<accession>A0ABQ0ZGJ1</accession>
<reference evidence="1 2" key="1">
    <citation type="submission" date="2019-10" db="EMBL/GenBank/DDBJ databases">
        <title>Prolixibacter strains distinguished by the presence of nitrate reductase genes were adept at nitrate-dependent anaerobic corrosion of metallic iron and carbon steel.</title>
        <authorList>
            <person name="Iino T."/>
            <person name="Shono N."/>
            <person name="Ito K."/>
            <person name="Nakamura R."/>
            <person name="Sueoka K."/>
            <person name="Harayama S."/>
            <person name="Ohkuma M."/>
        </authorList>
    </citation>
    <scope>NUCLEOTIDE SEQUENCE [LARGE SCALE GENOMIC DNA]</scope>
    <source>
        <strain evidence="1 2">MIC1-1</strain>
    </source>
</reference>
<proteinExistence type="predicted"/>
<dbReference type="Proteomes" id="UP000396862">
    <property type="component" value="Unassembled WGS sequence"/>
</dbReference>
<name>A0ABQ0ZGJ1_9BACT</name>
<sequence length="62" mass="6877">MCTSLQYTVNSHDRNATDAIIATFVSKCNMFQGAKKAPAGSRGRAEKNQSKTLRIKTEIMKQ</sequence>
<evidence type="ECO:0000313" key="2">
    <source>
        <dbReference type="Proteomes" id="UP000396862"/>
    </source>
</evidence>
<dbReference type="EMBL" id="BLAU01000001">
    <property type="protein sequence ID" value="GET20478.1"/>
    <property type="molecule type" value="Genomic_DNA"/>
</dbReference>
<protein>
    <submittedName>
        <fullName evidence="1">Uncharacterized protein</fullName>
    </submittedName>
</protein>
<evidence type="ECO:0000313" key="1">
    <source>
        <dbReference type="EMBL" id="GET20478.1"/>
    </source>
</evidence>
<gene>
    <name evidence="1" type="ORF">JCM18694_07240</name>
</gene>
<keyword evidence="2" id="KW-1185">Reference proteome</keyword>